<dbReference type="NCBIfam" id="TIGR01730">
    <property type="entry name" value="RND_mfp"/>
    <property type="match status" value="1"/>
</dbReference>
<dbReference type="InterPro" id="IPR058624">
    <property type="entry name" value="MdtA-like_HH"/>
</dbReference>
<proteinExistence type="inferred from homology"/>
<dbReference type="EMBL" id="AP012342">
    <property type="protein sequence ID" value="BAM06632.1"/>
    <property type="molecule type" value="Genomic_DNA"/>
</dbReference>
<dbReference type="Pfam" id="PF25917">
    <property type="entry name" value="BSH_RND"/>
    <property type="match status" value="1"/>
</dbReference>
<evidence type="ECO:0000256" key="1">
    <source>
        <dbReference type="ARBA" id="ARBA00009477"/>
    </source>
</evidence>
<dbReference type="GO" id="GO:1990281">
    <property type="term" value="C:efflux pump complex"/>
    <property type="evidence" value="ECO:0007669"/>
    <property type="project" value="TreeGrafter"/>
</dbReference>
<feature type="domain" description="CusB-like beta-barrel" evidence="4">
    <location>
        <begin position="202"/>
        <end position="272"/>
    </location>
</feature>
<dbReference type="InterPro" id="IPR058625">
    <property type="entry name" value="MdtA-like_BSH"/>
</dbReference>
<dbReference type="Gene3D" id="2.40.50.100">
    <property type="match status" value="1"/>
</dbReference>
<dbReference type="PANTHER" id="PTHR30469">
    <property type="entry name" value="MULTIDRUG RESISTANCE PROTEIN MDTA"/>
    <property type="match status" value="1"/>
</dbReference>
<feature type="domain" description="Multidrug resistance protein MdtA-like barrel-sandwich hybrid" evidence="3">
    <location>
        <begin position="60"/>
        <end position="180"/>
    </location>
</feature>
<organism evidence="6 7">
    <name type="scientific">Leptospirillum ferrooxidans (strain C2-3)</name>
    <dbReference type="NCBI Taxonomy" id="1162668"/>
    <lineage>
        <taxon>Bacteria</taxon>
        <taxon>Pseudomonadati</taxon>
        <taxon>Nitrospirota</taxon>
        <taxon>Nitrospiria</taxon>
        <taxon>Nitrospirales</taxon>
        <taxon>Nitrospiraceae</taxon>
        <taxon>Leptospirillum</taxon>
    </lineage>
</organism>
<name>I0IMY3_LEPFC</name>
<dbReference type="FunFam" id="2.40.30.170:FF:000010">
    <property type="entry name" value="Efflux RND transporter periplasmic adaptor subunit"/>
    <property type="match status" value="1"/>
</dbReference>
<dbReference type="KEGG" id="lfc:LFE_0928"/>
<dbReference type="SUPFAM" id="SSF111369">
    <property type="entry name" value="HlyD-like secretion proteins"/>
    <property type="match status" value="1"/>
</dbReference>
<dbReference type="PATRIC" id="fig|1162668.3.peg.1059"/>
<feature type="domain" description="Multidrug resistance protein MdtA-like alpha-helical hairpin" evidence="2">
    <location>
        <begin position="95"/>
        <end position="156"/>
    </location>
</feature>
<keyword evidence="7" id="KW-1185">Reference proteome</keyword>
<sequence length="364" mass="39913">MIAVLAGLLLVIGYRFLHHTGHQNVVTKMGPSSARVYVSHPVFAPISQSITLTADIQPINQAAIYSQVSGYLDSISVRRGYHVKKGQVLAKINDTTYRAQLQQAQATMDYTCTNAERYKKLVAKNLVSLDSYDLAKEQCEQSKAAVTYAKKNLAYTEITAPFSGYIFNRMVDKGATIPATTGAIASGQSPLFTIVDVHIVKIVISVPESQVRFLHVGLPLQVMVDAYPGKVFPGKITRMNPALDIQTRTLAVEIDMDNFSSLLKPGMFARAVLLLRTIPHALVVPNEALLNRNGKYYVYSVVGGIAHRVKVKLGIRGKRHVQVLSGISPEDDVVVLGQQHLAEGEKVDAKTYIVDSLSDTHRKS</sequence>
<evidence type="ECO:0000259" key="4">
    <source>
        <dbReference type="Pfam" id="PF25954"/>
    </source>
</evidence>
<dbReference type="InterPro" id="IPR006143">
    <property type="entry name" value="RND_pump_MFP"/>
</dbReference>
<dbReference type="InterPro" id="IPR058792">
    <property type="entry name" value="Beta-barrel_RND_2"/>
</dbReference>
<dbReference type="Pfam" id="PF25876">
    <property type="entry name" value="HH_MFP_RND"/>
    <property type="match status" value="1"/>
</dbReference>
<dbReference type="eggNOG" id="COG0845">
    <property type="taxonomic scope" value="Bacteria"/>
</dbReference>
<reference evidence="7" key="2">
    <citation type="submission" date="2012-03" db="EMBL/GenBank/DDBJ databases">
        <title>The complete genome sequence of the pioneer microbe on fresh volcanic deposit, Leptospirillum ferrooxidans strain C2-3.</title>
        <authorList>
            <person name="Fujimura R."/>
            <person name="Sato Y."/>
            <person name="Nishizawa T."/>
            <person name="Nanba K."/>
            <person name="Oshima K."/>
            <person name="Hattori M."/>
            <person name="Kamijo T."/>
            <person name="Ohta H."/>
        </authorList>
    </citation>
    <scope>NUCLEOTIDE SEQUENCE [LARGE SCALE GENOMIC DNA]</scope>
    <source>
        <strain evidence="7">C2-3</strain>
    </source>
</reference>
<dbReference type="Proteomes" id="UP000007382">
    <property type="component" value="Chromosome"/>
</dbReference>
<dbReference type="AlphaFoldDB" id="I0IMY3"/>
<dbReference type="STRING" id="1162668.LFE_0928"/>
<dbReference type="Gene3D" id="2.40.30.170">
    <property type="match status" value="1"/>
</dbReference>
<dbReference type="Gene3D" id="2.40.420.20">
    <property type="match status" value="1"/>
</dbReference>
<dbReference type="Pfam" id="PF25954">
    <property type="entry name" value="Beta-barrel_RND_2"/>
    <property type="match status" value="1"/>
</dbReference>
<dbReference type="HOGENOM" id="CLU_018816_1_0_0"/>
<evidence type="ECO:0000313" key="7">
    <source>
        <dbReference type="Proteomes" id="UP000007382"/>
    </source>
</evidence>
<protein>
    <submittedName>
        <fullName evidence="6">Putative secretion protein</fullName>
    </submittedName>
</protein>
<gene>
    <name evidence="6" type="primary">hlyD</name>
    <name evidence="6" type="ordered locus">LFE_0928</name>
</gene>
<evidence type="ECO:0000259" key="3">
    <source>
        <dbReference type="Pfam" id="PF25917"/>
    </source>
</evidence>
<evidence type="ECO:0000259" key="5">
    <source>
        <dbReference type="Pfam" id="PF25989"/>
    </source>
</evidence>
<dbReference type="Gene3D" id="1.10.287.470">
    <property type="entry name" value="Helix hairpin bin"/>
    <property type="match status" value="1"/>
</dbReference>
<comment type="similarity">
    <text evidence="1">Belongs to the membrane fusion protein (MFP) (TC 8.A.1) family.</text>
</comment>
<reference evidence="6 7" key="1">
    <citation type="journal article" date="2012" name="J. Bacteriol.">
        <title>Complete Genome Sequence of Leptospirillum ferrooxidans Strain C2-3, Isolated from a Fresh Volcanic Ash Deposit on the Island of Miyake, Japan.</title>
        <authorList>
            <person name="Fujimura R."/>
            <person name="Sato Y."/>
            <person name="Nishizawa T."/>
            <person name="Oshima K."/>
            <person name="Kim S.-W."/>
            <person name="Hattori M."/>
            <person name="Kamijo T."/>
            <person name="Ohta H."/>
        </authorList>
    </citation>
    <scope>NUCLEOTIDE SEQUENCE [LARGE SCALE GENOMIC DNA]</scope>
    <source>
        <strain evidence="6 7">C2-3</strain>
    </source>
</reference>
<dbReference type="InterPro" id="IPR058637">
    <property type="entry name" value="YknX-like_C"/>
</dbReference>
<dbReference type="Pfam" id="PF25989">
    <property type="entry name" value="YknX_C"/>
    <property type="match status" value="1"/>
</dbReference>
<evidence type="ECO:0000259" key="2">
    <source>
        <dbReference type="Pfam" id="PF25876"/>
    </source>
</evidence>
<accession>I0IMY3</accession>
<evidence type="ECO:0000313" key="6">
    <source>
        <dbReference type="EMBL" id="BAM06632.1"/>
    </source>
</evidence>
<dbReference type="GO" id="GO:0015562">
    <property type="term" value="F:efflux transmembrane transporter activity"/>
    <property type="evidence" value="ECO:0007669"/>
    <property type="project" value="TreeGrafter"/>
</dbReference>
<feature type="domain" description="YknX-like C-terminal permuted SH3-like" evidence="5">
    <location>
        <begin position="281"/>
        <end position="348"/>
    </location>
</feature>